<dbReference type="PROSITE" id="PS51257">
    <property type="entry name" value="PROKAR_LIPOPROTEIN"/>
    <property type="match status" value="1"/>
</dbReference>
<name>A0A7Y3RMB0_9PROT</name>
<feature type="chain" id="PRO_5030780140" description="Lipoprotein" evidence="1">
    <location>
        <begin position="19"/>
        <end position="145"/>
    </location>
</feature>
<feature type="signal peptide" evidence="1">
    <location>
        <begin position="1"/>
        <end position="18"/>
    </location>
</feature>
<sequence length="145" mass="16192">MRQLLLAAAAATLIAACATTPEPCTRAYFVYKSDELQREFAQRNRGEVRRLRTLREDLNSQPDLFTALAVLSAKRDVERLVLDLRNRVIPDARFIANECGIDGAFDIMVDGFLVKQGIDPQLVRTLGLMELFEEPAIGSTLQPAQ</sequence>
<accession>A0A7Y3RMB0</accession>
<dbReference type="AlphaFoldDB" id="A0A7Y3RMB0"/>
<proteinExistence type="predicted"/>
<dbReference type="EMBL" id="JABFCX010000002">
    <property type="protein sequence ID" value="NNU16196.1"/>
    <property type="molecule type" value="Genomic_DNA"/>
</dbReference>
<evidence type="ECO:0000313" key="2">
    <source>
        <dbReference type="EMBL" id="NNU16196.1"/>
    </source>
</evidence>
<protein>
    <recommendedName>
        <fullName evidence="4">Lipoprotein</fullName>
    </recommendedName>
</protein>
<evidence type="ECO:0000313" key="3">
    <source>
        <dbReference type="Proteomes" id="UP000536835"/>
    </source>
</evidence>
<organism evidence="2 3">
    <name type="scientific">Parvularcula mediterranea</name>
    <dbReference type="NCBI Taxonomy" id="2732508"/>
    <lineage>
        <taxon>Bacteria</taxon>
        <taxon>Pseudomonadati</taxon>
        <taxon>Pseudomonadota</taxon>
        <taxon>Alphaproteobacteria</taxon>
        <taxon>Parvularculales</taxon>
        <taxon>Parvularculaceae</taxon>
        <taxon>Parvularcula</taxon>
    </lineage>
</organism>
<comment type="caution">
    <text evidence="2">The sequence shown here is derived from an EMBL/GenBank/DDBJ whole genome shotgun (WGS) entry which is preliminary data.</text>
</comment>
<keyword evidence="3" id="KW-1185">Reference proteome</keyword>
<dbReference type="RefSeq" id="WP_173198229.1">
    <property type="nucleotide sequence ID" value="NZ_JABFCX010000002.1"/>
</dbReference>
<reference evidence="2 3" key="1">
    <citation type="submission" date="2020-05" db="EMBL/GenBank/DDBJ databases">
        <title>Parvularcula mediterraneae sp. nov., isolated from polypropylene straw from shallow seawater of the seashore of Laganas in Zakynthos island, Greece.</title>
        <authorList>
            <person name="Szabo I."/>
            <person name="Al-Omari J."/>
            <person name="Rado J."/>
            <person name="Szerdahelyi G.S."/>
        </authorList>
    </citation>
    <scope>NUCLEOTIDE SEQUENCE [LARGE SCALE GENOMIC DNA]</scope>
    <source>
        <strain evidence="2 3">ZS-1/3</strain>
    </source>
</reference>
<dbReference type="Proteomes" id="UP000536835">
    <property type="component" value="Unassembled WGS sequence"/>
</dbReference>
<keyword evidence="1" id="KW-0732">Signal</keyword>
<evidence type="ECO:0000256" key="1">
    <source>
        <dbReference type="SAM" id="SignalP"/>
    </source>
</evidence>
<evidence type="ECO:0008006" key="4">
    <source>
        <dbReference type="Google" id="ProtNLM"/>
    </source>
</evidence>
<gene>
    <name evidence="2" type="ORF">HK107_07670</name>
</gene>